<reference evidence="1 2" key="1">
    <citation type="submission" date="2015-11" db="EMBL/GenBank/DDBJ databases">
        <title>Genome sequences of Lysobacter enzymogenes strain C3 and Lysobacter antibioticus ATCC 29479.</title>
        <authorList>
            <person name="Kobayashi D.Y."/>
        </authorList>
    </citation>
    <scope>NUCLEOTIDE SEQUENCE [LARGE SCALE GENOMIC DNA]</scope>
    <source>
        <strain evidence="1 2">C3</strain>
    </source>
</reference>
<dbReference type="KEGG" id="lez:GLE_2456"/>
<evidence type="ECO:0000313" key="2">
    <source>
        <dbReference type="Proteomes" id="UP000061569"/>
    </source>
</evidence>
<proteinExistence type="predicted"/>
<dbReference type="STRING" id="69.GLE_2456"/>
<organism evidence="1 2">
    <name type="scientific">Lysobacter enzymogenes</name>
    <dbReference type="NCBI Taxonomy" id="69"/>
    <lineage>
        <taxon>Bacteria</taxon>
        <taxon>Pseudomonadati</taxon>
        <taxon>Pseudomonadota</taxon>
        <taxon>Gammaproteobacteria</taxon>
        <taxon>Lysobacterales</taxon>
        <taxon>Lysobacteraceae</taxon>
        <taxon>Lysobacter</taxon>
    </lineage>
</organism>
<evidence type="ECO:0000313" key="1">
    <source>
        <dbReference type="EMBL" id="ALN57805.1"/>
    </source>
</evidence>
<protein>
    <submittedName>
        <fullName evidence="1">Uncharacterized protein</fullName>
    </submittedName>
</protein>
<dbReference type="AlphaFoldDB" id="A0A0S2DHB7"/>
<dbReference type="PATRIC" id="fig|69.6.peg.2418"/>
<sequence>MNRRAATASAFRRFSGRADGVRACARRRHRQPINCDLNLIFDRARDARPAHRVRRRFLLNQSIARSFSAATQGRTE</sequence>
<gene>
    <name evidence="1" type="ORF">GLE_2456</name>
</gene>
<accession>A0A0S2DHB7</accession>
<name>A0A0S2DHB7_LYSEN</name>
<dbReference type="EMBL" id="CP013140">
    <property type="protein sequence ID" value="ALN57805.1"/>
    <property type="molecule type" value="Genomic_DNA"/>
</dbReference>
<dbReference type="Proteomes" id="UP000061569">
    <property type="component" value="Chromosome"/>
</dbReference>